<sequence>MTRIFVQRGTAGSSSSSGRSGSQPAQQPAAAAREEELPLQPQPQLPELLAIDDTTEHLNEGSENSSSSNKPLRTDDTISESSSSAEERAAREKPPKDDSNVINPTFLVEELIGLQIPDQIEHGDSVPSGTSSSQMAGAASHPPPPPAPPPKPLLGNNGLRRMGPGSSNSVRIGSSRRPVAWPPVVARTSASGSRPSSPRSLVDGEGYNSADEQGPCYPSSYDDSERERMFEHDLRRVKGLEIRKMAEDGNCLFRAVADQVYGDAEAYDMARQMCVDYMERERDHFSQFITESFTLYCKRKRRDKVYGNNVEIQAFAEMYNRPIHIYSYGAEPINIFQGSYNTDVPPIRLSYHHGNHYNSVVDPRRQTVGAGLGFSSLRGTNNVDRDQVKAAIKAQQDQQIENALLAEGRFYSDLELTEREIERMVMEASRSEYLAKEKKLNIRESSTSGAEPSSSAAISGSSRSVAGADRGSEDYFVLPDTVLTRSMQLLLAMGFSYIQVMEAYSIFGEDVDSMVCYLVETGGTGASAGGSNRRKGKAAE</sequence>
<evidence type="ECO:0000256" key="5">
    <source>
        <dbReference type="ARBA" id="ARBA00022786"/>
    </source>
</evidence>
<evidence type="ECO:0000256" key="4">
    <source>
        <dbReference type="ARBA" id="ARBA00022670"/>
    </source>
</evidence>
<protein>
    <recommendedName>
        <fullName evidence="3">ubiquitinyl hydrolase 1</fullName>
        <ecNumber evidence="3">3.4.19.12</ecNumber>
    </recommendedName>
</protein>
<dbReference type="Gramene" id="KXG26266">
    <property type="protein sequence ID" value="KXG26266"/>
    <property type="gene ID" value="SORBI_3006G073200"/>
</dbReference>
<dbReference type="STRING" id="4558.A0A1B6PKT4"/>
<keyword evidence="10" id="KW-1185">Reference proteome</keyword>
<dbReference type="AlphaFoldDB" id="A0A1B6PKT4"/>
<dbReference type="InterPro" id="IPR050704">
    <property type="entry name" value="Peptidase_C85-like"/>
</dbReference>
<proteinExistence type="inferred from homology"/>
<evidence type="ECO:0000256" key="3">
    <source>
        <dbReference type="ARBA" id="ARBA00012759"/>
    </source>
</evidence>
<dbReference type="OrthoDB" id="409956at2759"/>
<keyword evidence="4" id="KW-0645">Protease</keyword>
<dbReference type="GO" id="GO:0004843">
    <property type="term" value="F:cysteine-type deubiquitinase activity"/>
    <property type="evidence" value="ECO:0000318"/>
    <property type="project" value="GO_Central"/>
</dbReference>
<name>A0A1B6PKT4_SORBI</name>
<dbReference type="FunCoup" id="A0A1B6PKT4">
    <property type="interactions" value="801"/>
</dbReference>
<dbReference type="InParanoid" id="A0A1B6PKT4"/>
<evidence type="ECO:0000313" key="10">
    <source>
        <dbReference type="Proteomes" id="UP000000768"/>
    </source>
</evidence>
<keyword evidence="6" id="KW-0378">Hydrolase</keyword>
<evidence type="ECO:0000256" key="6">
    <source>
        <dbReference type="ARBA" id="ARBA00022801"/>
    </source>
</evidence>
<dbReference type="PROSITE" id="PS50802">
    <property type="entry name" value="OTU"/>
    <property type="match status" value="1"/>
</dbReference>
<evidence type="ECO:0000256" key="7">
    <source>
        <dbReference type="SAM" id="MobiDB-lite"/>
    </source>
</evidence>
<dbReference type="InterPro" id="IPR038765">
    <property type="entry name" value="Papain-like_cys_pep_sf"/>
</dbReference>
<gene>
    <name evidence="9" type="ORF">SORBI_3006G073200</name>
</gene>
<accession>A0A1B6PKT4</accession>
<dbReference type="PANTHER" id="PTHR12419">
    <property type="entry name" value="OTU DOMAIN CONTAINING PROTEIN"/>
    <property type="match status" value="1"/>
</dbReference>
<feature type="compositionally biased region" description="Low complexity" evidence="7">
    <location>
        <begin position="186"/>
        <end position="200"/>
    </location>
</feature>
<feature type="region of interest" description="Disordered" evidence="7">
    <location>
        <begin position="444"/>
        <end position="468"/>
    </location>
</feature>
<reference evidence="9 10" key="1">
    <citation type="journal article" date="2009" name="Nature">
        <title>The Sorghum bicolor genome and the diversification of grasses.</title>
        <authorList>
            <person name="Paterson A.H."/>
            <person name="Bowers J.E."/>
            <person name="Bruggmann R."/>
            <person name="Dubchak I."/>
            <person name="Grimwood J."/>
            <person name="Gundlach H."/>
            <person name="Haberer G."/>
            <person name="Hellsten U."/>
            <person name="Mitros T."/>
            <person name="Poliakov A."/>
            <person name="Schmutz J."/>
            <person name="Spannagl M."/>
            <person name="Tang H."/>
            <person name="Wang X."/>
            <person name="Wicker T."/>
            <person name="Bharti A.K."/>
            <person name="Chapman J."/>
            <person name="Feltus F.A."/>
            <person name="Gowik U."/>
            <person name="Grigoriev I.V."/>
            <person name="Lyons E."/>
            <person name="Maher C.A."/>
            <person name="Martis M."/>
            <person name="Narechania A."/>
            <person name="Otillar R.P."/>
            <person name="Penning B.W."/>
            <person name="Salamov A.A."/>
            <person name="Wang Y."/>
            <person name="Zhang L."/>
            <person name="Carpita N.C."/>
            <person name="Freeling M."/>
            <person name="Gingle A.R."/>
            <person name="Hash C.T."/>
            <person name="Keller B."/>
            <person name="Klein P."/>
            <person name="Kresovich S."/>
            <person name="McCann M.C."/>
            <person name="Ming R."/>
            <person name="Peterson D.G."/>
            <person name="Mehboob-ur-Rahman"/>
            <person name="Ware D."/>
            <person name="Westhoff P."/>
            <person name="Mayer K.F."/>
            <person name="Messing J."/>
            <person name="Rokhsar D.S."/>
        </authorList>
    </citation>
    <scope>NUCLEOTIDE SEQUENCE [LARGE SCALE GENOMIC DNA]</scope>
    <source>
        <strain evidence="10">cv. BTx623</strain>
    </source>
</reference>
<feature type="compositionally biased region" description="Basic and acidic residues" evidence="7">
    <location>
        <begin position="85"/>
        <end position="99"/>
    </location>
</feature>
<comment type="catalytic activity">
    <reaction evidence="1">
        <text>Thiol-dependent hydrolysis of ester, thioester, amide, peptide and isopeptide bonds formed by the C-terminal Gly of ubiquitin (a 76-residue protein attached to proteins as an intracellular targeting signal).</text>
        <dbReference type="EC" id="3.4.19.12"/>
    </reaction>
</comment>
<organism evidence="9 10">
    <name type="scientific">Sorghum bicolor</name>
    <name type="common">Sorghum</name>
    <name type="synonym">Sorghum vulgare</name>
    <dbReference type="NCBI Taxonomy" id="4558"/>
    <lineage>
        <taxon>Eukaryota</taxon>
        <taxon>Viridiplantae</taxon>
        <taxon>Streptophyta</taxon>
        <taxon>Embryophyta</taxon>
        <taxon>Tracheophyta</taxon>
        <taxon>Spermatophyta</taxon>
        <taxon>Magnoliopsida</taxon>
        <taxon>Liliopsida</taxon>
        <taxon>Poales</taxon>
        <taxon>Poaceae</taxon>
        <taxon>PACMAD clade</taxon>
        <taxon>Panicoideae</taxon>
        <taxon>Andropogonodae</taxon>
        <taxon>Andropogoneae</taxon>
        <taxon>Sorghinae</taxon>
        <taxon>Sorghum</taxon>
    </lineage>
</organism>
<dbReference type="EMBL" id="CM000765">
    <property type="protein sequence ID" value="KXG26266.1"/>
    <property type="molecule type" value="Genomic_DNA"/>
</dbReference>
<dbReference type="Gramene" id="KXG26267">
    <property type="protein sequence ID" value="KXG26267"/>
    <property type="gene ID" value="SORBI_3006G073200"/>
</dbReference>
<feature type="compositionally biased region" description="Low complexity" evidence="7">
    <location>
        <begin position="7"/>
        <end position="31"/>
    </location>
</feature>
<feature type="domain" description="OTU" evidence="8">
    <location>
        <begin position="240"/>
        <end position="363"/>
    </location>
</feature>
<evidence type="ECO:0000259" key="8">
    <source>
        <dbReference type="PROSITE" id="PS50802"/>
    </source>
</evidence>
<dbReference type="FunFam" id="3.90.70.80:FF:000008">
    <property type="entry name" value="OTU domain-containing protein 5"/>
    <property type="match status" value="1"/>
</dbReference>
<dbReference type="EMBL" id="CM000765">
    <property type="protein sequence ID" value="KXG26267.1"/>
    <property type="molecule type" value="Genomic_DNA"/>
</dbReference>
<dbReference type="SUPFAM" id="SSF54001">
    <property type="entry name" value="Cysteine proteinases"/>
    <property type="match status" value="1"/>
</dbReference>
<dbReference type="PANTHER" id="PTHR12419:SF4">
    <property type="entry name" value="OTU DOMAIN-CONTAINING PROTEIN 5"/>
    <property type="match status" value="1"/>
</dbReference>
<dbReference type="Gene3D" id="3.90.70.80">
    <property type="match status" value="1"/>
</dbReference>
<feature type="compositionally biased region" description="Low complexity" evidence="7">
    <location>
        <begin position="445"/>
        <end position="468"/>
    </location>
</feature>
<comment type="similarity">
    <text evidence="2">Belongs to the peptidase C85 family.</text>
</comment>
<dbReference type="eggNOG" id="KOG2605">
    <property type="taxonomic scope" value="Eukaryota"/>
</dbReference>
<dbReference type="GO" id="GO:0006508">
    <property type="term" value="P:proteolysis"/>
    <property type="evidence" value="ECO:0007669"/>
    <property type="project" value="UniProtKB-KW"/>
</dbReference>
<dbReference type="EC" id="3.4.19.12" evidence="3"/>
<feature type="compositionally biased region" description="Pro residues" evidence="7">
    <location>
        <begin position="141"/>
        <end position="152"/>
    </location>
</feature>
<evidence type="ECO:0000256" key="2">
    <source>
        <dbReference type="ARBA" id="ARBA00010407"/>
    </source>
</evidence>
<evidence type="ECO:0000313" key="9">
    <source>
        <dbReference type="EMBL" id="KXG26267.1"/>
    </source>
</evidence>
<dbReference type="OMA" id="EQGPCFV"/>
<dbReference type="GO" id="GO:0061578">
    <property type="term" value="F:K63-linked deubiquitinase activity"/>
    <property type="evidence" value="ECO:0000318"/>
    <property type="project" value="GO_Central"/>
</dbReference>
<dbReference type="SMR" id="A0A1B6PKT4"/>
<dbReference type="Proteomes" id="UP000000768">
    <property type="component" value="Chromosome 6"/>
</dbReference>
<evidence type="ECO:0000256" key="1">
    <source>
        <dbReference type="ARBA" id="ARBA00000707"/>
    </source>
</evidence>
<dbReference type="CDD" id="cd22796">
    <property type="entry name" value="OTU_plant_OTU6-like"/>
    <property type="match status" value="1"/>
</dbReference>
<dbReference type="InterPro" id="IPR003323">
    <property type="entry name" value="OTU_dom"/>
</dbReference>
<dbReference type="Pfam" id="PF02338">
    <property type="entry name" value="OTU"/>
    <property type="match status" value="1"/>
</dbReference>
<reference evidence="9" key="2">
    <citation type="submission" date="2017-02" db="EMBL/GenBank/DDBJ databases">
        <title>WGS assembly of Sorghum bicolor.</title>
        <authorList>
            <person name="Paterson A."/>
            <person name="Mullet J."/>
            <person name="Bowers J."/>
            <person name="Bruggmann R."/>
            <person name="Dubchak I."/>
            <person name="Grimwood J."/>
            <person name="Gundlach H."/>
            <person name="Haberer G."/>
            <person name="Hellsten U."/>
            <person name="Mitros T."/>
            <person name="Poliakov A."/>
            <person name="Schmutz J."/>
            <person name="Spannagl M."/>
            <person name="Tang H."/>
            <person name="Wang X."/>
            <person name="Wicker T."/>
            <person name="Bharti A."/>
            <person name="Chapman J."/>
            <person name="Feltus F."/>
            <person name="Gowik U."/>
            <person name="Grigoriev I."/>
            <person name="Lyons E."/>
            <person name="Maher C."/>
            <person name="Martis M."/>
            <person name="Narechania A."/>
            <person name="Otillar R."/>
            <person name="Penning B."/>
            <person name="Salamov A."/>
            <person name="Wang Y."/>
            <person name="Zhang L."/>
            <person name="Carpita N."/>
            <person name="Freeling M."/>
            <person name="Gingle A."/>
            <person name="Hash C."/>
            <person name="Keller B."/>
            <person name="Klein P."/>
            <person name="Kresovich S."/>
            <person name="Mccann M."/>
            <person name="Ming R."/>
            <person name="Peterson D."/>
            <person name="Rahman M."/>
            <person name="Ware D."/>
            <person name="Westhoff P."/>
            <person name="Mayer K."/>
            <person name="Messing J."/>
            <person name="Sims D."/>
            <person name="Jenkins J."/>
            <person name="Shu S."/>
            <person name="Rokhsar D."/>
        </authorList>
    </citation>
    <scope>NUCLEOTIDE SEQUENCE</scope>
</reference>
<feature type="region of interest" description="Disordered" evidence="7">
    <location>
        <begin position="1"/>
        <end position="225"/>
    </location>
</feature>
<dbReference type="GO" id="GO:0009966">
    <property type="term" value="P:regulation of signal transduction"/>
    <property type="evidence" value="ECO:0000318"/>
    <property type="project" value="GO_Central"/>
</dbReference>
<keyword evidence="5" id="KW-0833">Ubl conjugation pathway</keyword>
<reference evidence="10" key="3">
    <citation type="journal article" date="2018" name="Plant J.">
        <title>The Sorghum bicolor reference genome: improved assembly, gene annotations, a transcriptome atlas, and signatures of genome organization.</title>
        <authorList>
            <person name="McCormick R.F."/>
            <person name="Truong S.K."/>
            <person name="Sreedasyam A."/>
            <person name="Jenkins J."/>
            <person name="Shu S."/>
            <person name="Sims D."/>
            <person name="Kennedy M."/>
            <person name="Amirebrahimi M."/>
            <person name="Weers B.D."/>
            <person name="McKinley B."/>
            <person name="Mattison A."/>
            <person name="Morishige D.T."/>
            <person name="Grimwood J."/>
            <person name="Schmutz J."/>
            <person name="Mullet J.E."/>
        </authorList>
    </citation>
    <scope>NUCLEOTIDE SEQUENCE [LARGE SCALE GENOMIC DNA]</scope>
    <source>
        <strain evidence="10">cv. BTx623</strain>
    </source>
</reference>